<dbReference type="SUPFAM" id="SSF53756">
    <property type="entry name" value="UDP-Glycosyltransferase/glycogen phosphorylase"/>
    <property type="match status" value="1"/>
</dbReference>
<sequence>MKKIAFIVFQNFTNDSRVLKQSRTMIDLGHSVSVYAIGDEKLPNYENINGLEVNRIKLKSKSLPKNHIFNLVKYMELAINLTSKIKNNNIIVASSIAPLPIAYLCKLMGLFSPSIIYDARELETESNGLTGLKKKIVNLLEKLLIKKVDAVFTVSSSIKEFYEKKYRKPIYLIKNTPYFIDVMKKNKFREKFKIPPQSKIFLYQGALTKGRGIESIIEYFLVNSQDALIIMGYGPLEKKIKNRIRKSNNIFFQKAVDPAVLMEYTSSADYGFCLIENTCLSYYYCLPNKFFEYSMAGLPVVASDFPELRSYVNKYHNGVLAKGIDIGSIDNAIKQIKKKNYNEMSTNSKKLAMDNDWRNQEDIISKLINEL</sequence>
<dbReference type="Pfam" id="PF00534">
    <property type="entry name" value="Glycos_transf_1"/>
    <property type="match status" value="1"/>
</dbReference>
<dbReference type="EMBL" id="JBHUEO010000034">
    <property type="protein sequence ID" value="MFD1707476.1"/>
    <property type="molecule type" value="Genomic_DNA"/>
</dbReference>
<dbReference type="RefSeq" id="WP_380774195.1">
    <property type="nucleotide sequence ID" value="NZ_JBHUEO010000034.1"/>
</dbReference>
<protein>
    <submittedName>
        <fullName evidence="3">Glycosyltransferase</fullName>
        <ecNumber evidence="3">2.4.-.-</ecNumber>
    </submittedName>
</protein>
<keyword evidence="4" id="KW-1185">Reference proteome</keyword>
<keyword evidence="1 3" id="KW-0808">Transferase</keyword>
<name>A0ABW4KJC9_9BACI</name>
<dbReference type="InterPro" id="IPR001296">
    <property type="entry name" value="Glyco_trans_1"/>
</dbReference>
<evidence type="ECO:0000259" key="2">
    <source>
        <dbReference type="Pfam" id="PF00534"/>
    </source>
</evidence>
<reference evidence="4" key="1">
    <citation type="journal article" date="2019" name="Int. J. Syst. Evol. Microbiol.">
        <title>The Global Catalogue of Microorganisms (GCM) 10K type strain sequencing project: providing services to taxonomists for standard genome sequencing and annotation.</title>
        <authorList>
            <consortium name="The Broad Institute Genomics Platform"/>
            <consortium name="The Broad Institute Genome Sequencing Center for Infectious Disease"/>
            <person name="Wu L."/>
            <person name="Ma J."/>
        </authorList>
    </citation>
    <scope>NUCLEOTIDE SEQUENCE [LARGE SCALE GENOMIC DNA]</scope>
    <source>
        <strain evidence="4">CGMCC 1.12295</strain>
    </source>
</reference>
<dbReference type="PANTHER" id="PTHR46401">
    <property type="entry name" value="GLYCOSYLTRANSFERASE WBBK-RELATED"/>
    <property type="match status" value="1"/>
</dbReference>
<organism evidence="3 4">
    <name type="scientific">Siminovitchia sediminis</name>
    <dbReference type="NCBI Taxonomy" id="1274353"/>
    <lineage>
        <taxon>Bacteria</taxon>
        <taxon>Bacillati</taxon>
        <taxon>Bacillota</taxon>
        <taxon>Bacilli</taxon>
        <taxon>Bacillales</taxon>
        <taxon>Bacillaceae</taxon>
        <taxon>Siminovitchia</taxon>
    </lineage>
</organism>
<accession>A0ABW4KJC9</accession>
<dbReference type="EC" id="2.4.-.-" evidence="3"/>
<dbReference type="Gene3D" id="3.40.50.2000">
    <property type="entry name" value="Glycogen Phosphorylase B"/>
    <property type="match status" value="2"/>
</dbReference>
<evidence type="ECO:0000256" key="1">
    <source>
        <dbReference type="ARBA" id="ARBA00022679"/>
    </source>
</evidence>
<evidence type="ECO:0000313" key="4">
    <source>
        <dbReference type="Proteomes" id="UP001597301"/>
    </source>
</evidence>
<feature type="domain" description="Glycosyl transferase family 1" evidence="2">
    <location>
        <begin position="185"/>
        <end position="350"/>
    </location>
</feature>
<comment type="caution">
    <text evidence="3">The sequence shown here is derived from an EMBL/GenBank/DDBJ whole genome shotgun (WGS) entry which is preliminary data.</text>
</comment>
<dbReference type="GO" id="GO:0016757">
    <property type="term" value="F:glycosyltransferase activity"/>
    <property type="evidence" value="ECO:0007669"/>
    <property type="project" value="UniProtKB-KW"/>
</dbReference>
<gene>
    <name evidence="3" type="ORF">ACFSCZ_12150</name>
</gene>
<dbReference type="Proteomes" id="UP001597301">
    <property type="component" value="Unassembled WGS sequence"/>
</dbReference>
<evidence type="ECO:0000313" key="3">
    <source>
        <dbReference type="EMBL" id="MFD1707476.1"/>
    </source>
</evidence>
<proteinExistence type="predicted"/>
<dbReference type="PANTHER" id="PTHR46401:SF2">
    <property type="entry name" value="GLYCOSYLTRANSFERASE WBBK-RELATED"/>
    <property type="match status" value="1"/>
</dbReference>
<keyword evidence="3" id="KW-0328">Glycosyltransferase</keyword>